<dbReference type="Proteomes" id="UP000016183">
    <property type="component" value="Unassembled WGS sequence"/>
</dbReference>
<evidence type="ECO:0000313" key="1">
    <source>
        <dbReference type="EMBL" id="EMB19594.1"/>
    </source>
</evidence>
<dbReference type="PATRIC" id="fig|999437.3.peg.2772"/>
<dbReference type="HOGENOM" id="CLU_611028_0_0_12"/>
<proteinExistence type="predicted"/>
<sequence>MGKKEYIQKPLPFGEMTNALNISCKGEMLIGDEAKDLIAKIPLNPLATPEMIKALKHEKEPLDCVFTVEYRKGGNGTYADSAFESIANKILTSPVFVPSCYGHQSQEAFYYEGREIYGSVIGVLFDKENEKIHYRIIPDKGDHAEKIRRWLKNKQINAVSIWGVPTYDSTGAMVIDYNLRSIDFVPPFTEGQKNSIHVGEMDVSHSELHGKIRKELSTKYKDYVYSEEIYDDYVIAEKDDQLYKIPYSLTDDKVNLGAAKKVRRITKYEPMEVKMENITNVTNDELLAEIAKRTKDGRMSALAVAGEMNLKLEDTQKVSSLEASVKEFDELKKAAGEMSIADAISIAKKAKETEKCESEKKAFGEMVETVKIEKGLIKDGKPTGEMSAMVDKFARLKQGMTKEQIAGEMDRVINDADIQKMVQAKAAQEPIGEMGNKTGGSEKTVITF</sequence>
<reference evidence="1 2" key="1">
    <citation type="submission" date="2012-01" db="EMBL/GenBank/DDBJ databases">
        <title>The Genome Sequence of Treponema denticola SP33.</title>
        <authorList>
            <consortium name="The Broad Institute Genome Sequencing Platform"/>
            <person name="Earl A."/>
            <person name="Ward D."/>
            <person name="Feldgarden M."/>
            <person name="Gevers D."/>
            <person name="Blanton J.M."/>
            <person name="Fenno C.J."/>
            <person name="Baranova O.V."/>
            <person name="Mathney J."/>
            <person name="Dewhirst F.E."/>
            <person name="Izard J."/>
            <person name="Young S.K."/>
            <person name="Zeng Q."/>
            <person name="Gargeya S."/>
            <person name="Fitzgerald M."/>
            <person name="Haas B."/>
            <person name="Abouelleil A."/>
            <person name="Alvarado L."/>
            <person name="Arachchi H.M."/>
            <person name="Berlin A."/>
            <person name="Chapman S.B."/>
            <person name="Gearin G."/>
            <person name="Goldberg J."/>
            <person name="Griggs A."/>
            <person name="Gujja S."/>
            <person name="Hansen M."/>
            <person name="Heiman D."/>
            <person name="Howarth C."/>
            <person name="Larimer J."/>
            <person name="Lui A."/>
            <person name="MacDonald P.J.P."/>
            <person name="McCowen C."/>
            <person name="Montmayeur A."/>
            <person name="Murphy C."/>
            <person name="Neiman D."/>
            <person name="Pearson M."/>
            <person name="Priest M."/>
            <person name="Roberts A."/>
            <person name="Saif S."/>
            <person name="Shea T."/>
            <person name="Sisk P."/>
            <person name="Stolte C."/>
            <person name="Sykes S."/>
            <person name="Wortman J."/>
            <person name="Nusbaum C."/>
            <person name="Birren B."/>
        </authorList>
    </citation>
    <scope>NUCLEOTIDE SEQUENCE [LARGE SCALE GENOMIC DNA]</scope>
    <source>
        <strain evidence="1 2">SP33</strain>
    </source>
</reference>
<dbReference type="EMBL" id="AGDZ01000039">
    <property type="protein sequence ID" value="EMB19594.1"/>
    <property type="molecule type" value="Genomic_DNA"/>
</dbReference>
<dbReference type="AlphaFoldDB" id="M2BBX7"/>
<name>M2BBX7_TREDN</name>
<accession>M2BBX7</accession>
<organism evidence="1 2">
    <name type="scientific">Treponema denticola SP33</name>
    <dbReference type="NCBI Taxonomy" id="999437"/>
    <lineage>
        <taxon>Bacteria</taxon>
        <taxon>Pseudomonadati</taxon>
        <taxon>Spirochaetota</taxon>
        <taxon>Spirochaetia</taxon>
        <taxon>Spirochaetales</taxon>
        <taxon>Treponemataceae</taxon>
        <taxon>Treponema</taxon>
    </lineage>
</organism>
<evidence type="ECO:0000313" key="2">
    <source>
        <dbReference type="Proteomes" id="UP000016183"/>
    </source>
</evidence>
<comment type="caution">
    <text evidence="1">The sequence shown here is derived from an EMBL/GenBank/DDBJ whole genome shotgun (WGS) entry which is preliminary data.</text>
</comment>
<gene>
    <name evidence="1" type="ORF">HMPREF9733_02694</name>
</gene>
<dbReference type="RefSeq" id="WP_010697693.1">
    <property type="nucleotide sequence ID" value="NZ_KB442455.1"/>
</dbReference>
<protein>
    <submittedName>
        <fullName evidence="1">Uncharacterized protein</fullName>
    </submittedName>
</protein>